<dbReference type="GO" id="GO:0010133">
    <property type="term" value="P:L-proline catabolic process to L-glutamate"/>
    <property type="evidence" value="ECO:0000318"/>
    <property type="project" value="GO_Central"/>
</dbReference>
<proteinExistence type="inferred from homology"/>
<dbReference type="GO" id="GO:0005759">
    <property type="term" value="C:mitochondrial matrix"/>
    <property type="evidence" value="ECO:0000318"/>
    <property type="project" value="GO_Central"/>
</dbReference>
<dbReference type="FunFam" id="3.40.309.10:FF:000005">
    <property type="entry name" value="1-pyrroline-5-carboxylate dehydrogenase 1"/>
    <property type="match status" value="1"/>
</dbReference>
<evidence type="ECO:0000256" key="8">
    <source>
        <dbReference type="RuleBase" id="RU366030"/>
    </source>
</evidence>
<evidence type="ECO:0000256" key="7">
    <source>
        <dbReference type="RuleBase" id="RU366016"/>
    </source>
</evidence>
<dbReference type="SUPFAM" id="SSF53720">
    <property type="entry name" value="ALDH-like"/>
    <property type="match status" value="1"/>
</dbReference>
<evidence type="ECO:0000313" key="10">
    <source>
        <dbReference type="EMBL" id="EDV23959.1"/>
    </source>
</evidence>
<dbReference type="STRING" id="10228.B3S075"/>
<evidence type="ECO:0000256" key="5">
    <source>
        <dbReference type="ARBA" id="ARBA00023062"/>
    </source>
</evidence>
<dbReference type="InterPro" id="IPR016162">
    <property type="entry name" value="Ald_DH_N"/>
</dbReference>
<keyword evidence="4 7" id="KW-0520">NAD</keyword>
<dbReference type="PhylomeDB" id="B3S075"/>
<dbReference type="UniPathway" id="UPA00261">
    <property type="reaction ID" value="UER00374"/>
</dbReference>
<evidence type="ECO:0000256" key="4">
    <source>
        <dbReference type="ARBA" id="ARBA00023027"/>
    </source>
</evidence>
<dbReference type="InterPro" id="IPR016163">
    <property type="entry name" value="Ald_DH_C"/>
</dbReference>
<accession>B3S075</accession>
<evidence type="ECO:0000256" key="2">
    <source>
        <dbReference type="ARBA" id="ARBA00009986"/>
    </source>
</evidence>
<feature type="domain" description="Aldehyde dehydrogenase" evidence="9">
    <location>
        <begin position="51"/>
        <end position="513"/>
    </location>
</feature>
<gene>
    <name evidence="10" type="ORF">TRIADDRAFT_26837</name>
</gene>
<dbReference type="FunFam" id="3.40.605.10:FF:000006">
    <property type="entry name" value="1-pyrroline-5-carboxylate dehydrogenase"/>
    <property type="match status" value="1"/>
</dbReference>
<dbReference type="GeneID" id="6754697"/>
<evidence type="ECO:0000259" key="9">
    <source>
        <dbReference type="Pfam" id="PF00171"/>
    </source>
</evidence>
<evidence type="ECO:0000313" key="11">
    <source>
        <dbReference type="Proteomes" id="UP000009022"/>
    </source>
</evidence>
<dbReference type="EMBL" id="DS985246">
    <property type="protein sequence ID" value="EDV23959.1"/>
    <property type="molecule type" value="Genomic_DNA"/>
</dbReference>
<feature type="non-terminal residue" evidence="10">
    <location>
        <position position="1"/>
    </location>
</feature>
<organism evidence="10 11">
    <name type="scientific">Trichoplax adhaerens</name>
    <name type="common">Trichoplax reptans</name>
    <dbReference type="NCBI Taxonomy" id="10228"/>
    <lineage>
        <taxon>Eukaryota</taxon>
        <taxon>Metazoa</taxon>
        <taxon>Placozoa</taxon>
        <taxon>Uniplacotomia</taxon>
        <taxon>Trichoplacea</taxon>
        <taxon>Trichoplacidae</taxon>
        <taxon>Trichoplax</taxon>
    </lineage>
</organism>
<dbReference type="InParanoid" id="B3S075"/>
<dbReference type="FunCoup" id="B3S075">
    <property type="interactions" value="1313"/>
</dbReference>
<dbReference type="Gene3D" id="3.40.605.10">
    <property type="entry name" value="Aldehyde Dehydrogenase, Chain A, domain 1"/>
    <property type="match status" value="1"/>
</dbReference>
<dbReference type="NCBIfam" id="TIGR01236">
    <property type="entry name" value="D1pyr5carbox1"/>
    <property type="match status" value="1"/>
</dbReference>
<reference evidence="10 11" key="1">
    <citation type="journal article" date="2008" name="Nature">
        <title>The Trichoplax genome and the nature of placozoans.</title>
        <authorList>
            <person name="Srivastava M."/>
            <person name="Begovic E."/>
            <person name="Chapman J."/>
            <person name="Putnam N.H."/>
            <person name="Hellsten U."/>
            <person name="Kawashima T."/>
            <person name="Kuo A."/>
            <person name="Mitros T."/>
            <person name="Salamov A."/>
            <person name="Carpenter M.L."/>
            <person name="Signorovitch A.Y."/>
            <person name="Moreno M.A."/>
            <person name="Kamm K."/>
            <person name="Grimwood J."/>
            <person name="Schmutz J."/>
            <person name="Shapiro H."/>
            <person name="Grigoriev I.V."/>
            <person name="Buss L.W."/>
            <person name="Schierwater B."/>
            <person name="Dellaporta S.L."/>
            <person name="Rokhsar D.S."/>
        </authorList>
    </citation>
    <scope>NUCLEOTIDE SEQUENCE [LARGE SCALE GENOMIC DNA]</scope>
    <source>
        <strain evidence="10 11">Grell-BS-1999</strain>
    </source>
</reference>
<dbReference type="eggNOG" id="KOG2455">
    <property type="taxonomic scope" value="Eukaryota"/>
</dbReference>
<dbReference type="InterPro" id="IPR005931">
    <property type="entry name" value="P5CDH/ALDH4A1"/>
</dbReference>
<dbReference type="PROSITE" id="PS00070">
    <property type="entry name" value="ALDEHYDE_DEHYDR_CYS"/>
    <property type="match status" value="1"/>
</dbReference>
<keyword evidence="3 7" id="KW-0560">Oxidoreductase</keyword>
<dbReference type="Pfam" id="PF00171">
    <property type="entry name" value="Aldedh"/>
    <property type="match status" value="1"/>
</dbReference>
<dbReference type="Proteomes" id="UP000009022">
    <property type="component" value="Unassembled WGS sequence"/>
</dbReference>
<dbReference type="OrthoDB" id="5322683at2759"/>
<dbReference type="InterPro" id="IPR015590">
    <property type="entry name" value="Aldehyde_DH_dom"/>
</dbReference>
<dbReference type="CTD" id="6754697"/>
<comment type="pathway">
    <text evidence="1 7">Amino-acid degradation; L-proline degradation into L-glutamate; L-glutamate from L-proline: step 2/2.</text>
</comment>
<comment type="similarity">
    <text evidence="2 7">Belongs to the aldehyde dehydrogenase family.</text>
</comment>
<dbReference type="PANTHER" id="PTHR42862:SF1">
    <property type="entry name" value="DELTA-1-PYRROLINE-5-CARBOXYLATE DEHYDROGENASE 2, ISOFORM A-RELATED"/>
    <property type="match status" value="1"/>
</dbReference>
<evidence type="ECO:0000256" key="1">
    <source>
        <dbReference type="ARBA" id="ARBA00004786"/>
    </source>
</evidence>
<dbReference type="InterPro" id="IPR016161">
    <property type="entry name" value="Ald_DH/histidinol_DH"/>
</dbReference>
<keyword evidence="11" id="KW-1185">Reference proteome</keyword>
<comment type="catalytic activity">
    <reaction evidence="6 7">
        <text>L-glutamate 5-semialdehyde + NAD(+) + H2O = L-glutamate + NADH + 2 H(+)</text>
        <dbReference type="Rhea" id="RHEA:30235"/>
        <dbReference type="ChEBI" id="CHEBI:15377"/>
        <dbReference type="ChEBI" id="CHEBI:15378"/>
        <dbReference type="ChEBI" id="CHEBI:29985"/>
        <dbReference type="ChEBI" id="CHEBI:57540"/>
        <dbReference type="ChEBI" id="CHEBI:57945"/>
        <dbReference type="ChEBI" id="CHEBI:58066"/>
        <dbReference type="EC" id="1.2.1.88"/>
    </reaction>
</comment>
<dbReference type="HOGENOM" id="CLU_005391_4_1_1"/>
<dbReference type="CDD" id="cd07123">
    <property type="entry name" value="ALDH_F4-17_P5CDH"/>
    <property type="match status" value="1"/>
</dbReference>
<sequence length="535" mass="59355">KVENEPILEFRPGSAERKAVEEAVREMKAKTEEIPCIVNGEEIYTGNTKYQVSPFEHSCKIARFHLADEALINKAIKNSMEVRVEWERTPFEHRASILLKAADLISTCYRGKILASTMLGQAKNIQQAEIDATCELIDFFRFNVKYAKEIYQSQPDHPVAKHTLNALSYRGLEGFVAAISPFNFTAIGANLCTAPALMGNVVVWKPSDTAMLSNYFVYKILQECGLPDGVINFVPADGPTFGDTVVKSKDLAAINFTGSVPTFRRLWKQVAENLETYRNFPRLIGECGGKNYHFVHSSANIDSVINGTIRSAFEYGGQKCSACSRMYVPDSKWDEIKSKLLQECKGVKVGPADEFATFVSAVIDDKAFDRIKGYIDHAKSSPNLEIIYGGSYDNSKGYYINPTVVVTKDPHDKIIKEEIFGPVLTIYVYPDDKIEETLKLVSDSTAFALTGAIYGEDRKFVQKAMAALRDSAGNFYINDKSTGSVVGQQPFGGSRLSGTNDKAGMSTYLLKWASPQSIKESLVPLRSIKYPSNEP</sequence>
<evidence type="ECO:0000256" key="3">
    <source>
        <dbReference type="ARBA" id="ARBA00023002"/>
    </source>
</evidence>
<protein>
    <recommendedName>
        <fullName evidence="7 8">Multifunctional fusion protein</fullName>
    </recommendedName>
    <domain>
        <recommendedName>
            <fullName evidence="8">Delta-1-pyrroline-5-carboxylate dehydrogenase</fullName>
            <shortName evidence="8">P5C dehydrogenase</shortName>
        </recommendedName>
        <alternativeName>
            <fullName evidence="7">L-glutamate gamma-semialdehyde dehydrogenase</fullName>
        </alternativeName>
    </domain>
    <domain>
        <recommendedName>
            <fullName evidence="7">L-glutamate gamma-semialdehyde dehydrogenase</fullName>
            <ecNumber evidence="7">1.2.1.88</ecNumber>
        </recommendedName>
    </domain>
</protein>
<dbReference type="InterPro" id="IPR050485">
    <property type="entry name" value="Proline_metab_enzyme"/>
</dbReference>
<dbReference type="InterPro" id="IPR016160">
    <property type="entry name" value="Ald_DH_CS_CYS"/>
</dbReference>
<dbReference type="GO" id="GO:0003842">
    <property type="term" value="F:L-glutamate gamma-semialdehyde dehydrogenase activity"/>
    <property type="evidence" value="ECO:0000318"/>
    <property type="project" value="GO_Central"/>
</dbReference>
<dbReference type="KEGG" id="tad:TRIADDRAFT_26837"/>
<keyword evidence="5 7" id="KW-0642">Proline metabolism</keyword>
<evidence type="ECO:0000256" key="6">
    <source>
        <dbReference type="ARBA" id="ARBA00048142"/>
    </source>
</evidence>
<dbReference type="Gene3D" id="3.40.309.10">
    <property type="entry name" value="Aldehyde Dehydrogenase, Chain A, domain 2"/>
    <property type="match status" value="1"/>
</dbReference>
<dbReference type="PANTHER" id="PTHR42862">
    <property type="entry name" value="DELTA-1-PYRROLINE-5-CARBOXYLATE DEHYDROGENASE 1, ISOFORM A-RELATED"/>
    <property type="match status" value="1"/>
</dbReference>
<dbReference type="OMA" id="FAGIHFT"/>
<name>B3S075_TRIAD</name>
<dbReference type="AlphaFoldDB" id="B3S075"/>
<dbReference type="RefSeq" id="XP_002113485.1">
    <property type="nucleotide sequence ID" value="XM_002113449.1"/>
</dbReference>
<dbReference type="EC" id="1.2.1.88" evidence="7"/>